<dbReference type="InterPro" id="IPR023867">
    <property type="entry name" value="Sulphatase_maturase_rSAM"/>
</dbReference>
<dbReference type="GO" id="GO:0016491">
    <property type="term" value="F:oxidoreductase activity"/>
    <property type="evidence" value="ECO:0007669"/>
    <property type="project" value="InterPro"/>
</dbReference>
<reference evidence="8" key="2">
    <citation type="submission" date="2021-09" db="EMBL/GenBank/DDBJ databases">
        <authorList>
            <person name="Gilroy R."/>
        </authorList>
    </citation>
    <scope>NUCLEOTIDE SEQUENCE</scope>
    <source>
        <strain evidence="8">ChiGjej2B2-19336</strain>
    </source>
</reference>
<protein>
    <submittedName>
        <fullName evidence="8">His-Xaa-Ser system radical SAM maturase HxsB</fullName>
    </submittedName>
</protein>
<dbReference type="InterPro" id="IPR024023">
    <property type="entry name" value="rSAM_paired_HxsB"/>
</dbReference>
<dbReference type="PANTHER" id="PTHR43273">
    <property type="entry name" value="ANAEROBIC SULFATASE-MATURATING ENZYME HOMOLOG ASLB-RELATED"/>
    <property type="match status" value="1"/>
</dbReference>
<keyword evidence="4" id="KW-0408">Iron</keyword>
<dbReference type="InterPro" id="IPR007197">
    <property type="entry name" value="rSAM"/>
</dbReference>
<dbReference type="NCBIfam" id="TIGR03978">
    <property type="entry name" value="rSAM_paired_1"/>
    <property type="match status" value="1"/>
</dbReference>
<dbReference type="AlphaFoldDB" id="A0A921AVS6"/>
<sequence>MSRYTLLPFQFRRTEQHDVLMVNECGDFLFLPDHAFERFIRHELPEEDEHFRRLKSHLFCAGDDLDVALQKTAARYRTRKSFLRDFTTLHMLVTTLRCNQRCAYCQVSCAGKDASLYDMDRETAFRAVEMMLQSPTKHPKLEFQGGEPLLHWEVVTAAVAYAEQLAERMKKKVSFVLCTNLTAATREQLEFCREHDVAVSTSLDGDACLHDACRKDRQGRGTYRVFMEKLALARNILGRDRVGALMTTTAFSLNRLKDVVDEYVRLGMDGIFLRSLNPYGFAAEDAATLGYSMEHFVEKYLEALRYIMELNRKVFFPEHFATLLFSRILTPFATGFVDLQSPSGAGISGVVYDFDGSVFPSDEARMLARMGDRHFCLGNVKTDDYREIFGTRLKRLTSGACLETTFPCAFCVYQAYCGTDPVRNYLETGSEQRNMAHAPFCIKHKGILTGLFDMLRHADDTAKDIIWSWITGNADLVKRPC</sequence>
<dbReference type="Pfam" id="PF04055">
    <property type="entry name" value="Radical_SAM"/>
    <property type="match status" value="1"/>
</dbReference>
<feature type="domain" description="Radical SAM core" evidence="7">
    <location>
        <begin position="93"/>
        <end position="236"/>
    </location>
</feature>
<evidence type="ECO:0000313" key="8">
    <source>
        <dbReference type="EMBL" id="HJD97230.1"/>
    </source>
</evidence>
<dbReference type="Proteomes" id="UP000698963">
    <property type="component" value="Unassembled WGS sequence"/>
</dbReference>
<evidence type="ECO:0000256" key="6">
    <source>
        <dbReference type="ARBA" id="ARBA00023601"/>
    </source>
</evidence>
<proteinExistence type="inferred from homology"/>
<dbReference type="Gene3D" id="3.20.20.70">
    <property type="entry name" value="Aldolase class I"/>
    <property type="match status" value="1"/>
</dbReference>
<evidence type="ECO:0000256" key="4">
    <source>
        <dbReference type="ARBA" id="ARBA00023004"/>
    </source>
</evidence>
<evidence type="ECO:0000256" key="5">
    <source>
        <dbReference type="ARBA" id="ARBA00023014"/>
    </source>
</evidence>
<dbReference type="SFLD" id="SFLDG01384">
    <property type="entry name" value="thioether_bond_formation_requi"/>
    <property type="match status" value="1"/>
</dbReference>
<keyword evidence="3" id="KW-0479">Metal-binding</keyword>
<keyword evidence="2" id="KW-0949">S-adenosyl-L-methionine</keyword>
<dbReference type="CDD" id="cd01335">
    <property type="entry name" value="Radical_SAM"/>
    <property type="match status" value="1"/>
</dbReference>
<dbReference type="SFLD" id="SFLDG01386">
    <property type="entry name" value="main_SPASM_domain-containing"/>
    <property type="match status" value="1"/>
</dbReference>
<dbReference type="EMBL" id="DYZA01000123">
    <property type="protein sequence ID" value="HJD97230.1"/>
    <property type="molecule type" value="Genomic_DNA"/>
</dbReference>
<dbReference type="SFLD" id="SFLDG01067">
    <property type="entry name" value="SPASM/twitch_domain_containing"/>
    <property type="match status" value="1"/>
</dbReference>
<evidence type="ECO:0000259" key="7">
    <source>
        <dbReference type="Pfam" id="PF04055"/>
    </source>
</evidence>
<dbReference type="InterPro" id="IPR013785">
    <property type="entry name" value="Aldolase_TIM"/>
</dbReference>
<accession>A0A921AVS6</accession>
<gene>
    <name evidence="8" type="primary">hxsB</name>
    <name evidence="8" type="ORF">K8W16_06260</name>
</gene>
<dbReference type="InterPro" id="IPR058240">
    <property type="entry name" value="rSAM_sf"/>
</dbReference>
<name>A0A921AVS6_9BACT</name>
<comment type="caution">
    <text evidence="8">The sequence shown here is derived from an EMBL/GenBank/DDBJ whole genome shotgun (WGS) entry which is preliminary data.</text>
</comment>
<dbReference type="PANTHER" id="PTHR43273:SF3">
    <property type="entry name" value="ANAEROBIC SULFATASE-MATURATING ENZYME HOMOLOG ASLB-RELATED"/>
    <property type="match status" value="1"/>
</dbReference>
<comment type="similarity">
    <text evidence="6">Belongs to the radical SAM superfamily. Anaerobic sulfatase-maturating enzyme family.</text>
</comment>
<reference evidence="8" key="1">
    <citation type="journal article" date="2021" name="PeerJ">
        <title>Extensive microbial diversity within the chicken gut microbiome revealed by metagenomics and culture.</title>
        <authorList>
            <person name="Gilroy R."/>
            <person name="Ravi A."/>
            <person name="Getino M."/>
            <person name="Pursley I."/>
            <person name="Horton D.L."/>
            <person name="Alikhan N.F."/>
            <person name="Baker D."/>
            <person name="Gharbi K."/>
            <person name="Hall N."/>
            <person name="Watson M."/>
            <person name="Adriaenssens E.M."/>
            <person name="Foster-Nyarko E."/>
            <person name="Jarju S."/>
            <person name="Secka A."/>
            <person name="Antonio M."/>
            <person name="Oren A."/>
            <person name="Chaudhuri R.R."/>
            <person name="La Ragione R."/>
            <person name="Hildebrand F."/>
            <person name="Pallen M.J."/>
        </authorList>
    </citation>
    <scope>NUCLEOTIDE SEQUENCE</scope>
    <source>
        <strain evidence="8">ChiGjej2B2-19336</strain>
    </source>
</reference>
<evidence type="ECO:0000256" key="3">
    <source>
        <dbReference type="ARBA" id="ARBA00022723"/>
    </source>
</evidence>
<keyword evidence="5" id="KW-0411">Iron-sulfur</keyword>
<evidence type="ECO:0000313" key="9">
    <source>
        <dbReference type="Proteomes" id="UP000698963"/>
    </source>
</evidence>
<dbReference type="GO" id="GO:0046872">
    <property type="term" value="F:metal ion binding"/>
    <property type="evidence" value="ECO:0007669"/>
    <property type="project" value="UniProtKB-KW"/>
</dbReference>
<comment type="cofactor">
    <cofactor evidence="1">
        <name>[4Fe-4S] cluster</name>
        <dbReference type="ChEBI" id="CHEBI:49883"/>
    </cofactor>
</comment>
<dbReference type="SUPFAM" id="SSF102114">
    <property type="entry name" value="Radical SAM enzymes"/>
    <property type="match status" value="1"/>
</dbReference>
<evidence type="ECO:0000256" key="2">
    <source>
        <dbReference type="ARBA" id="ARBA00022691"/>
    </source>
</evidence>
<dbReference type="RefSeq" id="WP_304122167.1">
    <property type="nucleotide sequence ID" value="NZ_DYZA01000123.1"/>
</dbReference>
<organism evidence="8 9">
    <name type="scientific">Mailhella massiliensis</name>
    <dbReference type="NCBI Taxonomy" id="1903261"/>
    <lineage>
        <taxon>Bacteria</taxon>
        <taxon>Pseudomonadati</taxon>
        <taxon>Thermodesulfobacteriota</taxon>
        <taxon>Desulfovibrionia</taxon>
        <taxon>Desulfovibrionales</taxon>
        <taxon>Desulfovibrionaceae</taxon>
        <taxon>Mailhella</taxon>
    </lineage>
</organism>
<dbReference type="SFLD" id="SFLDS00029">
    <property type="entry name" value="Radical_SAM"/>
    <property type="match status" value="1"/>
</dbReference>
<evidence type="ECO:0000256" key="1">
    <source>
        <dbReference type="ARBA" id="ARBA00001966"/>
    </source>
</evidence>
<dbReference type="GO" id="GO:0051536">
    <property type="term" value="F:iron-sulfur cluster binding"/>
    <property type="evidence" value="ECO:0007669"/>
    <property type="project" value="UniProtKB-KW"/>
</dbReference>